<reference evidence="2 4" key="1">
    <citation type="journal article" date="2019" name="Nat. Microbiol.">
        <title>Expanding anaerobic alkane metabolism in the domain of Archaea.</title>
        <authorList>
            <person name="Wang Y."/>
            <person name="Wegener G."/>
            <person name="Hou J."/>
            <person name="Wang F."/>
            <person name="Xiao X."/>
        </authorList>
    </citation>
    <scope>NUCLEOTIDE SEQUENCE [LARGE SCALE GENOMIC DNA]</scope>
    <source>
        <strain evidence="2">WYZ-LMO11</strain>
    </source>
</reference>
<dbReference type="PANTHER" id="PTHR39337">
    <property type="entry name" value="BLR5642 PROTEIN"/>
    <property type="match status" value="1"/>
</dbReference>
<dbReference type="InterPro" id="IPR014519">
    <property type="entry name" value="UCP024492"/>
</dbReference>
<dbReference type="AlphaFoldDB" id="A0A523BCY0"/>
<dbReference type="EMBL" id="QNVI01000042">
    <property type="protein sequence ID" value="TDA38788.1"/>
    <property type="molecule type" value="Genomic_DNA"/>
</dbReference>
<sequence length="138" mass="16467">MIYTIGHGNRNIEEFIKILKSYDIELVVDVRRFPTSKKFPWFSINELPERLMKENINYVWLGEGLGGYRKEGCENYIKSEKFKEGINKIEELSKSKILAIMCSEKLWFKCHRRFIANILVEKGYEVIHIFDEKKKQKT</sequence>
<reference evidence="1 3" key="2">
    <citation type="journal article" date="2019" name="Nat. Microbiol.">
        <title>Wide diversity of methane and short-chain alkane metabolisms in uncultured archaea.</title>
        <authorList>
            <person name="Borrel G."/>
            <person name="Adam P.S."/>
            <person name="McKay L.J."/>
            <person name="Chen L.X."/>
            <person name="Sierra-Garcia I.N."/>
            <person name="Sieber C.M."/>
            <person name="Letourneur Q."/>
            <person name="Ghozlane A."/>
            <person name="Andersen G.L."/>
            <person name="Li W.J."/>
            <person name="Hallam S.J."/>
            <person name="Muyzer G."/>
            <person name="de Oliveira V.M."/>
            <person name="Inskeep W.P."/>
            <person name="Banfield J.F."/>
            <person name="Gribaldo S."/>
        </authorList>
    </citation>
    <scope>NUCLEOTIDE SEQUENCE [LARGE SCALE GENOMIC DNA]</scope>
    <source>
        <strain evidence="1">Verst-YHS</strain>
    </source>
</reference>
<evidence type="ECO:0000313" key="3">
    <source>
        <dbReference type="Proteomes" id="UP000316080"/>
    </source>
</evidence>
<dbReference type="Pfam" id="PF04343">
    <property type="entry name" value="DUF488"/>
    <property type="match status" value="1"/>
</dbReference>
<protein>
    <submittedName>
        <fullName evidence="2">DUF488 domain-containing protein</fullName>
    </submittedName>
</protein>
<dbReference type="PANTHER" id="PTHR39337:SF1">
    <property type="entry name" value="BLR5642 PROTEIN"/>
    <property type="match status" value="1"/>
</dbReference>
<dbReference type="EMBL" id="RXIH01000045">
    <property type="protein sequence ID" value="RZN55363.1"/>
    <property type="molecule type" value="Genomic_DNA"/>
</dbReference>
<evidence type="ECO:0000313" key="4">
    <source>
        <dbReference type="Proteomes" id="UP000317265"/>
    </source>
</evidence>
<dbReference type="PIRSF" id="PIRSF024492">
    <property type="entry name" value="UCP024492"/>
    <property type="match status" value="1"/>
</dbReference>
<dbReference type="InterPro" id="IPR007438">
    <property type="entry name" value="DUF488"/>
</dbReference>
<evidence type="ECO:0000313" key="1">
    <source>
        <dbReference type="EMBL" id="RZN55363.1"/>
    </source>
</evidence>
<proteinExistence type="predicted"/>
<organism evidence="2 4">
    <name type="scientific">Thermoproteota archaeon</name>
    <dbReference type="NCBI Taxonomy" id="2056631"/>
    <lineage>
        <taxon>Archaea</taxon>
        <taxon>Thermoproteota</taxon>
    </lineage>
</organism>
<accession>A0A523BCY0</accession>
<dbReference type="Proteomes" id="UP000317265">
    <property type="component" value="Unassembled WGS sequence"/>
</dbReference>
<comment type="caution">
    <text evidence="2">The sequence shown here is derived from an EMBL/GenBank/DDBJ whole genome shotgun (WGS) entry which is preliminary data.</text>
</comment>
<gene>
    <name evidence="2" type="ORF">DSO09_03605</name>
    <name evidence="1" type="ORF">EF809_05620</name>
</gene>
<evidence type="ECO:0000313" key="2">
    <source>
        <dbReference type="EMBL" id="TDA38788.1"/>
    </source>
</evidence>
<dbReference type="Proteomes" id="UP000316080">
    <property type="component" value="Unassembled WGS sequence"/>
</dbReference>
<name>A0A523BCY0_9CREN</name>